<comment type="caution">
    <text evidence="2">The sequence shown here is derived from an EMBL/GenBank/DDBJ whole genome shotgun (WGS) entry which is preliminary data.</text>
</comment>
<evidence type="ECO:0000313" key="3">
    <source>
        <dbReference type="Proteomes" id="UP000467841"/>
    </source>
</evidence>
<feature type="compositionally biased region" description="Polar residues" evidence="1">
    <location>
        <begin position="1"/>
        <end position="12"/>
    </location>
</feature>
<dbReference type="AlphaFoldDB" id="A0A6D2IRM1"/>
<dbReference type="EMBL" id="CACVBM020001061">
    <property type="protein sequence ID" value="CAA7027759.1"/>
    <property type="molecule type" value="Genomic_DNA"/>
</dbReference>
<evidence type="ECO:0000313" key="2">
    <source>
        <dbReference type="EMBL" id="CAA7027759.1"/>
    </source>
</evidence>
<protein>
    <submittedName>
        <fullName evidence="2">Uncharacterized protein</fullName>
    </submittedName>
</protein>
<organism evidence="2 3">
    <name type="scientific">Microthlaspi erraticum</name>
    <dbReference type="NCBI Taxonomy" id="1685480"/>
    <lineage>
        <taxon>Eukaryota</taxon>
        <taxon>Viridiplantae</taxon>
        <taxon>Streptophyta</taxon>
        <taxon>Embryophyta</taxon>
        <taxon>Tracheophyta</taxon>
        <taxon>Spermatophyta</taxon>
        <taxon>Magnoliopsida</taxon>
        <taxon>eudicotyledons</taxon>
        <taxon>Gunneridae</taxon>
        <taxon>Pentapetalae</taxon>
        <taxon>rosids</taxon>
        <taxon>malvids</taxon>
        <taxon>Brassicales</taxon>
        <taxon>Brassicaceae</taxon>
        <taxon>Coluteocarpeae</taxon>
        <taxon>Microthlaspi</taxon>
    </lineage>
</organism>
<proteinExistence type="predicted"/>
<keyword evidence="3" id="KW-1185">Reference proteome</keyword>
<dbReference type="Proteomes" id="UP000467841">
    <property type="component" value="Unassembled WGS sequence"/>
</dbReference>
<feature type="region of interest" description="Disordered" evidence="1">
    <location>
        <begin position="1"/>
        <end position="86"/>
    </location>
</feature>
<sequence>MTDSGRISASMENNKEVKNIVDHQRQHPVQAPLPQEYIHEDRFAPADNPLQPPRLQQLPAGASVGGGGEEEREASPDQASSEKLEGCCHAHGCLRGLVR</sequence>
<name>A0A6D2IRM1_9BRAS</name>
<reference evidence="2" key="1">
    <citation type="submission" date="2020-01" db="EMBL/GenBank/DDBJ databases">
        <authorList>
            <person name="Mishra B."/>
        </authorList>
    </citation>
    <scope>NUCLEOTIDE SEQUENCE [LARGE SCALE GENOMIC DNA]</scope>
</reference>
<gene>
    <name evidence="2" type="ORF">MERR_LOCUS14994</name>
</gene>
<accession>A0A6D2IRM1</accession>
<evidence type="ECO:0000256" key="1">
    <source>
        <dbReference type="SAM" id="MobiDB-lite"/>
    </source>
</evidence>
<feature type="compositionally biased region" description="Basic and acidic residues" evidence="1">
    <location>
        <begin position="13"/>
        <end position="25"/>
    </location>
</feature>